<dbReference type="SUPFAM" id="SSF103481">
    <property type="entry name" value="Multidrug resistance efflux transporter EmrE"/>
    <property type="match status" value="2"/>
</dbReference>
<accession>A0A4R6RFC1</accession>
<proteinExistence type="predicted"/>
<dbReference type="RefSeq" id="WP_245515706.1">
    <property type="nucleotide sequence ID" value="NZ_BSPM01000004.1"/>
</dbReference>
<dbReference type="InterPro" id="IPR000620">
    <property type="entry name" value="EamA_dom"/>
</dbReference>
<evidence type="ECO:0000313" key="4">
    <source>
        <dbReference type="Proteomes" id="UP000294547"/>
    </source>
</evidence>
<dbReference type="GO" id="GO:0016020">
    <property type="term" value="C:membrane"/>
    <property type="evidence" value="ECO:0007669"/>
    <property type="project" value="InterPro"/>
</dbReference>
<dbReference type="PANTHER" id="PTHR22911">
    <property type="entry name" value="ACYL-MALONYL CONDENSING ENZYME-RELATED"/>
    <property type="match status" value="1"/>
</dbReference>
<keyword evidence="1" id="KW-0812">Transmembrane</keyword>
<dbReference type="PANTHER" id="PTHR22911:SF76">
    <property type="entry name" value="EAMA DOMAIN-CONTAINING PROTEIN"/>
    <property type="match status" value="1"/>
</dbReference>
<dbReference type="Proteomes" id="UP000294547">
    <property type="component" value="Unassembled WGS sequence"/>
</dbReference>
<evidence type="ECO:0000313" key="3">
    <source>
        <dbReference type="EMBL" id="TDP84940.1"/>
    </source>
</evidence>
<gene>
    <name evidence="3" type="ORF">EDD54_1784</name>
</gene>
<feature type="transmembrane region" description="Helical" evidence="1">
    <location>
        <begin position="138"/>
        <end position="160"/>
    </location>
</feature>
<feature type="transmembrane region" description="Helical" evidence="1">
    <location>
        <begin position="281"/>
        <end position="298"/>
    </location>
</feature>
<keyword evidence="4" id="KW-1185">Reference proteome</keyword>
<reference evidence="3 4" key="1">
    <citation type="submission" date="2019-03" db="EMBL/GenBank/DDBJ databases">
        <title>Genomic Encyclopedia of Type Strains, Phase IV (KMG-IV): sequencing the most valuable type-strain genomes for metagenomic binning, comparative biology and taxonomic classification.</title>
        <authorList>
            <person name="Goeker M."/>
        </authorList>
    </citation>
    <scope>NUCLEOTIDE SEQUENCE [LARGE SCALE GENOMIC DNA]</scope>
    <source>
        <strain evidence="3 4">DSM 102969</strain>
    </source>
</reference>
<comment type="caution">
    <text evidence="3">The sequence shown here is derived from an EMBL/GenBank/DDBJ whole genome shotgun (WGS) entry which is preliminary data.</text>
</comment>
<feature type="transmembrane region" description="Helical" evidence="1">
    <location>
        <begin position="108"/>
        <end position="131"/>
    </location>
</feature>
<evidence type="ECO:0000259" key="2">
    <source>
        <dbReference type="Pfam" id="PF00892"/>
    </source>
</evidence>
<evidence type="ECO:0000256" key="1">
    <source>
        <dbReference type="SAM" id="Phobius"/>
    </source>
</evidence>
<dbReference type="InterPro" id="IPR037185">
    <property type="entry name" value="EmrE-like"/>
</dbReference>
<feature type="transmembrane region" description="Helical" evidence="1">
    <location>
        <begin position="52"/>
        <end position="68"/>
    </location>
</feature>
<sequence length="302" mass="30637">MQQRAEATVAVPEPSPVDRTALAVAALVAGAVAMGVSPTFVRLADVGPFASAFWRVALALPILAVWALSDGGTAALRRAFSAPSVWAAGLFFSGDLICWHLAIVNTSVANATFLATMAPVWVVLGSGLFIGERVEKSVFGGLALCLAGGAVLIGGSYTLAPEHLVGDLYGLATSVFFGAYFLAVRVARRTATSGSITFVNTAITAACLLAVASALEPRLLPSSAGGVAALFALAFVSHAGGQGLLAFALGHLSAAFSSLVIFLEAIAAALVAWAVLGETLGWQQVVGGLAILAGIFVARPRS</sequence>
<dbReference type="EMBL" id="SNXY01000007">
    <property type="protein sequence ID" value="TDP84940.1"/>
    <property type="molecule type" value="Genomic_DNA"/>
</dbReference>
<dbReference type="Pfam" id="PF00892">
    <property type="entry name" value="EamA"/>
    <property type="match status" value="2"/>
</dbReference>
<feature type="transmembrane region" description="Helical" evidence="1">
    <location>
        <begin position="80"/>
        <end position="102"/>
    </location>
</feature>
<organism evidence="3 4">
    <name type="scientific">Oharaeibacter diazotrophicus</name>
    <dbReference type="NCBI Taxonomy" id="1920512"/>
    <lineage>
        <taxon>Bacteria</taxon>
        <taxon>Pseudomonadati</taxon>
        <taxon>Pseudomonadota</taxon>
        <taxon>Alphaproteobacteria</taxon>
        <taxon>Hyphomicrobiales</taxon>
        <taxon>Pleomorphomonadaceae</taxon>
        <taxon>Oharaeibacter</taxon>
    </lineage>
</organism>
<feature type="transmembrane region" description="Helical" evidence="1">
    <location>
        <begin position="166"/>
        <end position="184"/>
    </location>
</feature>
<protein>
    <submittedName>
        <fullName evidence="3">EamA-like transporter family protein</fullName>
    </submittedName>
</protein>
<feature type="transmembrane region" description="Helical" evidence="1">
    <location>
        <begin position="21"/>
        <end position="40"/>
    </location>
</feature>
<feature type="transmembrane region" description="Helical" evidence="1">
    <location>
        <begin position="227"/>
        <end position="249"/>
    </location>
</feature>
<feature type="transmembrane region" description="Helical" evidence="1">
    <location>
        <begin position="196"/>
        <end position="215"/>
    </location>
</feature>
<feature type="domain" description="EamA" evidence="2">
    <location>
        <begin position="165"/>
        <end position="297"/>
    </location>
</feature>
<dbReference type="AlphaFoldDB" id="A0A4R6RFC1"/>
<feature type="domain" description="EamA" evidence="2">
    <location>
        <begin position="23"/>
        <end position="152"/>
    </location>
</feature>
<keyword evidence="1" id="KW-0472">Membrane</keyword>
<feature type="transmembrane region" description="Helical" evidence="1">
    <location>
        <begin position="256"/>
        <end position="275"/>
    </location>
</feature>
<keyword evidence="1" id="KW-1133">Transmembrane helix</keyword>
<name>A0A4R6RFC1_9HYPH</name>